<sequence length="320" mass="36457">MDIPKFVLIHLISEGSKFQSYSHPTEHLKPIKTNSLARVPGDSAEKMKELWNILPLNAMHGMTSEKLTLKKAEAPLKTFAGQPIEKSLLIRVLLVISVLVAGKCQSESACASKKKKIILHEVAKGVKKKDIALKFGIPPNSLSTIIKNCDKIQNYDSSNSCSKRLKTCVYEDVDEAVLKWMHTMRDKNVPISGPFIIEKALQFAKALRCDEFRGSNGWLEKFKRRDGIMAKVISGDRKDIDDNDSGNWITETLSKILKDYNPENIFNADETALFFQCLPQKTLTFKKEKNFREKQSNINCHVRCKYDWTSEIETISYRKK</sequence>
<dbReference type="AlphaFoldDB" id="A0A4Y2H2M1"/>
<dbReference type="Gene3D" id="1.10.10.60">
    <property type="entry name" value="Homeodomain-like"/>
    <property type="match status" value="2"/>
</dbReference>
<accession>A0A4Y2H2M1</accession>
<keyword evidence="2" id="KW-0238">DNA-binding</keyword>
<dbReference type="GO" id="GO:0005634">
    <property type="term" value="C:nucleus"/>
    <property type="evidence" value="ECO:0007669"/>
    <property type="project" value="UniProtKB-SubCell"/>
</dbReference>
<protein>
    <submittedName>
        <fullName evidence="4">Tigger transposable element-derived protein 4</fullName>
    </submittedName>
</protein>
<feature type="domain" description="HTH CENPB-type" evidence="3">
    <location>
        <begin position="161"/>
        <end position="232"/>
    </location>
</feature>
<dbReference type="InterPro" id="IPR009057">
    <property type="entry name" value="Homeodomain-like_sf"/>
</dbReference>
<dbReference type="PROSITE" id="PS51253">
    <property type="entry name" value="HTH_CENPB"/>
    <property type="match status" value="1"/>
</dbReference>
<comment type="subcellular location">
    <subcellularLocation>
        <location evidence="1">Nucleus</location>
    </subcellularLocation>
</comment>
<reference evidence="4 5" key="1">
    <citation type="journal article" date="2019" name="Sci. Rep.">
        <title>Orb-weaving spider Araneus ventricosus genome elucidates the spidroin gene catalogue.</title>
        <authorList>
            <person name="Kono N."/>
            <person name="Nakamura H."/>
            <person name="Ohtoshi R."/>
            <person name="Moran D.A.P."/>
            <person name="Shinohara A."/>
            <person name="Yoshida Y."/>
            <person name="Fujiwara M."/>
            <person name="Mori M."/>
            <person name="Tomita M."/>
            <person name="Arakawa K."/>
        </authorList>
    </citation>
    <scope>NUCLEOTIDE SEQUENCE [LARGE SCALE GENOMIC DNA]</scope>
</reference>
<dbReference type="SMART" id="SM00674">
    <property type="entry name" value="CENPB"/>
    <property type="match status" value="1"/>
</dbReference>
<keyword evidence="5" id="KW-1185">Reference proteome</keyword>
<dbReference type="GO" id="GO:0003677">
    <property type="term" value="F:DNA binding"/>
    <property type="evidence" value="ECO:0007669"/>
    <property type="project" value="UniProtKB-KW"/>
</dbReference>
<evidence type="ECO:0000256" key="1">
    <source>
        <dbReference type="ARBA" id="ARBA00004123"/>
    </source>
</evidence>
<dbReference type="EMBL" id="BGPR01001661">
    <property type="protein sequence ID" value="GBM58998.1"/>
    <property type="molecule type" value="Genomic_DNA"/>
</dbReference>
<dbReference type="OrthoDB" id="6411292at2759"/>
<dbReference type="PANTHER" id="PTHR19303">
    <property type="entry name" value="TRANSPOSON"/>
    <property type="match status" value="1"/>
</dbReference>
<name>A0A4Y2H2M1_ARAVE</name>
<dbReference type="SUPFAM" id="SSF46689">
    <property type="entry name" value="Homeodomain-like"/>
    <property type="match status" value="2"/>
</dbReference>
<dbReference type="InterPro" id="IPR006600">
    <property type="entry name" value="HTH_CenpB_DNA-bd_dom"/>
</dbReference>
<evidence type="ECO:0000259" key="3">
    <source>
        <dbReference type="PROSITE" id="PS51253"/>
    </source>
</evidence>
<dbReference type="InterPro" id="IPR050863">
    <property type="entry name" value="CenT-Element_Derived"/>
</dbReference>
<gene>
    <name evidence="4" type="primary">Tigd4_173</name>
    <name evidence="4" type="ORF">AVEN_145291_1</name>
</gene>
<evidence type="ECO:0000313" key="5">
    <source>
        <dbReference type="Proteomes" id="UP000499080"/>
    </source>
</evidence>
<organism evidence="4 5">
    <name type="scientific">Araneus ventricosus</name>
    <name type="common">Orbweaver spider</name>
    <name type="synonym">Epeira ventricosa</name>
    <dbReference type="NCBI Taxonomy" id="182803"/>
    <lineage>
        <taxon>Eukaryota</taxon>
        <taxon>Metazoa</taxon>
        <taxon>Ecdysozoa</taxon>
        <taxon>Arthropoda</taxon>
        <taxon>Chelicerata</taxon>
        <taxon>Arachnida</taxon>
        <taxon>Araneae</taxon>
        <taxon>Araneomorphae</taxon>
        <taxon>Entelegynae</taxon>
        <taxon>Araneoidea</taxon>
        <taxon>Araneidae</taxon>
        <taxon>Araneus</taxon>
    </lineage>
</organism>
<evidence type="ECO:0000313" key="4">
    <source>
        <dbReference type="EMBL" id="GBM58998.1"/>
    </source>
</evidence>
<evidence type="ECO:0000256" key="2">
    <source>
        <dbReference type="ARBA" id="ARBA00023125"/>
    </source>
</evidence>
<proteinExistence type="predicted"/>
<dbReference type="Pfam" id="PF03221">
    <property type="entry name" value="HTH_Tnp_Tc5"/>
    <property type="match status" value="1"/>
</dbReference>
<comment type="caution">
    <text evidence="4">The sequence shown here is derived from an EMBL/GenBank/DDBJ whole genome shotgun (WGS) entry which is preliminary data.</text>
</comment>
<dbReference type="PANTHER" id="PTHR19303:SF73">
    <property type="entry name" value="PROTEIN PDC2"/>
    <property type="match status" value="1"/>
</dbReference>
<dbReference type="Proteomes" id="UP000499080">
    <property type="component" value="Unassembled WGS sequence"/>
</dbReference>